<dbReference type="PANTHER" id="PTHR36681:SF3">
    <property type="entry name" value="NUCLEAR GTPASE, GERMINAL CENTER-ASSOCIATED, TANDEM DUPLICATE 3"/>
    <property type="match status" value="1"/>
</dbReference>
<dbReference type="Gene3D" id="3.40.50.300">
    <property type="entry name" value="P-loop containing nucleotide triphosphate hydrolases"/>
    <property type="match status" value="1"/>
</dbReference>
<evidence type="ECO:0000313" key="3">
    <source>
        <dbReference type="Proteomes" id="UP001197093"/>
    </source>
</evidence>
<feature type="compositionally biased region" description="Basic and acidic residues" evidence="1">
    <location>
        <begin position="623"/>
        <end position="656"/>
    </location>
</feature>
<feature type="compositionally biased region" description="Polar residues" evidence="1">
    <location>
        <begin position="258"/>
        <end position="269"/>
    </location>
</feature>
<dbReference type="SUPFAM" id="SSF52540">
    <property type="entry name" value="P-loop containing nucleoside triphosphate hydrolases"/>
    <property type="match status" value="1"/>
</dbReference>
<dbReference type="EMBL" id="JAHCVI010000004">
    <property type="protein sequence ID" value="KAG7286071.1"/>
    <property type="molecule type" value="Genomic_DNA"/>
</dbReference>
<reference evidence="2" key="1">
    <citation type="submission" date="2023-02" db="EMBL/GenBank/DDBJ databases">
        <authorList>
            <person name="Palmer J.M."/>
        </authorList>
    </citation>
    <scope>NUCLEOTIDE SEQUENCE</scope>
    <source>
        <strain evidence="2">FW57</strain>
    </source>
</reference>
<dbReference type="Proteomes" id="UP001197093">
    <property type="component" value="Unassembled WGS sequence"/>
</dbReference>
<dbReference type="PANTHER" id="PTHR36681">
    <property type="entry name" value="NUCLEAR GTPASE, GERMINAL CENTER-ASSOCIATED, TANDEM DUPLICATE 3"/>
    <property type="match status" value="1"/>
</dbReference>
<evidence type="ECO:0000256" key="1">
    <source>
        <dbReference type="SAM" id="MobiDB-lite"/>
    </source>
</evidence>
<protein>
    <submittedName>
        <fullName evidence="2">Uncharacterized protein</fullName>
    </submittedName>
</protein>
<dbReference type="SUPFAM" id="SSF58113">
    <property type="entry name" value="Apolipoprotein A-I"/>
    <property type="match status" value="1"/>
</dbReference>
<name>A0AAD4ERJ3_9PEZI</name>
<feature type="region of interest" description="Disordered" evidence="1">
    <location>
        <begin position="623"/>
        <end position="671"/>
    </location>
</feature>
<gene>
    <name evidence="2" type="ORF">NEMBOFW57_008374</name>
</gene>
<dbReference type="InterPro" id="IPR027417">
    <property type="entry name" value="P-loop_NTPase"/>
</dbReference>
<keyword evidence="3" id="KW-1185">Reference proteome</keyword>
<comment type="caution">
    <text evidence="2">The sequence shown here is derived from an EMBL/GenBank/DDBJ whole genome shotgun (WGS) entry which is preliminary data.</text>
</comment>
<sequence>MAENDAEDDDPFDRMEEEAEIQSAIAEGFNKISAIWGLDEQAAEGMSVEELLASNSDVLDLLGATKTIHSRDAEQFAEHVKPYLDSSQNLQGFRAWPLITEVRIFVKAPFLKNGVVLVDLPGLSDAVESRAQVANRYTQKLEITAIVTPARRAVDEKTGVQLMSDYQTLRMQLDGKYHKKSFCVVVSQVDEIDPDVFIKGDELAKKDQDLLKATAKIKTLTKRSAMLSTEVKNEIAVLDRLEDKFTKADTKCLALNPSKKTSNSQANQNRFEKAKEDRKKAMQERTKQKKHVKTASQNKANNDQQLALLLTRQKWACNLEMELTRGSQAVKTLDPFKQIDQGREVCKREASKAATRWAVRAPENKASSVLMHWVTFNAILNRKGGPYYSKGREKREYNFPEAMVFRVEIPSAEIPIMKGIENIWQQYLDELKDQVQTTAPDIMPQFEESMQTIRGIMAEMRDKVHAALRALSECSSEVHPEFLSSLRTQLLPIFEEALKYKGNGHFQQRRRHLYNSVKQASDAMFESGTQKMQRKYRDNVAKLPKIFSGMAAFAGAKVMAQITLLLDRLQGASGKDWAVADMQESLQMRLQTAIVEWQMDWRLPKMDGGALRREDVEIPREFVEESKPIMNEETKEKTKEEIKEEAKEETKEEMKEGTSGGGESGEPMEED</sequence>
<accession>A0AAD4ERJ3</accession>
<organism evidence="2 3">
    <name type="scientific">Staphylotrichum longicolle</name>
    <dbReference type="NCBI Taxonomy" id="669026"/>
    <lineage>
        <taxon>Eukaryota</taxon>
        <taxon>Fungi</taxon>
        <taxon>Dikarya</taxon>
        <taxon>Ascomycota</taxon>
        <taxon>Pezizomycotina</taxon>
        <taxon>Sordariomycetes</taxon>
        <taxon>Sordariomycetidae</taxon>
        <taxon>Sordariales</taxon>
        <taxon>Chaetomiaceae</taxon>
        <taxon>Staphylotrichum</taxon>
    </lineage>
</organism>
<dbReference type="AlphaFoldDB" id="A0AAD4ERJ3"/>
<feature type="region of interest" description="Disordered" evidence="1">
    <location>
        <begin position="256"/>
        <end position="298"/>
    </location>
</feature>
<evidence type="ECO:0000313" key="2">
    <source>
        <dbReference type="EMBL" id="KAG7286071.1"/>
    </source>
</evidence>
<feature type="compositionally biased region" description="Basic and acidic residues" evidence="1">
    <location>
        <begin position="270"/>
        <end position="286"/>
    </location>
</feature>
<proteinExistence type="predicted"/>